<evidence type="ECO:0000313" key="2">
    <source>
        <dbReference type="EMBL" id="OIV97887.1"/>
    </source>
</evidence>
<evidence type="ECO:0008006" key="4">
    <source>
        <dbReference type="Google" id="ProtNLM"/>
    </source>
</evidence>
<feature type="region of interest" description="Disordered" evidence="1">
    <location>
        <begin position="552"/>
        <end position="576"/>
    </location>
</feature>
<keyword evidence="3" id="KW-1185">Reference proteome</keyword>
<dbReference type="AlphaFoldDB" id="A0A4P1QYU6"/>
<dbReference type="EMBL" id="CM007374">
    <property type="protein sequence ID" value="OIV97887.1"/>
    <property type="molecule type" value="Genomic_DNA"/>
</dbReference>
<reference evidence="2 3" key="1">
    <citation type="journal article" date="2017" name="Plant Biotechnol. J.">
        <title>A comprehensive draft genome sequence for lupin (Lupinus angustifolius), an emerging health food: insights into plant-microbe interactions and legume evolution.</title>
        <authorList>
            <person name="Hane J.K."/>
            <person name="Ming Y."/>
            <person name="Kamphuis L.G."/>
            <person name="Nelson M.N."/>
            <person name="Garg G."/>
            <person name="Atkins C.A."/>
            <person name="Bayer P.E."/>
            <person name="Bravo A."/>
            <person name="Bringans S."/>
            <person name="Cannon S."/>
            <person name="Edwards D."/>
            <person name="Foley R."/>
            <person name="Gao L.L."/>
            <person name="Harrison M.J."/>
            <person name="Huang W."/>
            <person name="Hurgobin B."/>
            <person name="Li S."/>
            <person name="Liu C.W."/>
            <person name="McGrath A."/>
            <person name="Morahan G."/>
            <person name="Murray J."/>
            <person name="Weller J."/>
            <person name="Jian J."/>
            <person name="Singh K.B."/>
        </authorList>
    </citation>
    <scope>NUCLEOTIDE SEQUENCE [LARGE SCALE GENOMIC DNA]</scope>
    <source>
        <strain evidence="3">cv. Tanjil</strain>
        <tissue evidence="2">Whole plant</tissue>
    </source>
</reference>
<feature type="region of interest" description="Disordered" evidence="1">
    <location>
        <begin position="158"/>
        <end position="203"/>
    </location>
</feature>
<sequence>MAESTTDHHFPTFNLHSLLDLRHLTPSDISSLSISLPSQRSREEYIAPVINRSVFNESAGSRKQTYSRLRLIPRDKQPASRPATAVRAPRPISEAVEQENSKIISLLQDLFGVEHIPKSNVEESNGGGSSLVPVPVEFQHSLPESAAVPLLNVPIDVGDSSQRKRKRGRPRKNENLAIVIAEEEEPKPKRKRGRKPKADPKKVVEGVAGTDVAAAAAMVNEKDLPFDAVAVGEVGDPFGEELKRRTRGMENEEQLLAFLEGLNGEWGSDRKKRRIVLASELGDLLPKEWKIILILQKRAGRASVICRRYVPNAIVRPDGHQFDSYKEVSTYLLSHFGVQDINHLKSSYADGSNINVALESKGVDCVPKGDMKADANAIQLLIVKQATASSIENEKLNSSDGNSNNGLNLGCKLGDSVGSTFRCHGNNIEGKHLISSVEDMGISDGKPAKDGSQQIISTRNQSEMPKDSAEGKRFDNVPGGYVGNVSVSACLQDASKSGGVFVAPSKAAEDISTDQRSKMDSLLMSNEYLSAFDDYVNNISAGTLDALDGNKSCLSEPSQSEVKMFQTDPVDMPKFQ</sequence>
<dbReference type="Gramene" id="OIV97887">
    <property type="protein sequence ID" value="OIV97887"/>
    <property type="gene ID" value="TanjilG_12644"/>
</dbReference>
<name>A0A4P1QYU6_LUPAN</name>
<dbReference type="PANTHER" id="PTHR37701:SF14">
    <property type="entry name" value="METHYL-CPG-BINDING DOMAIN PROTEIN"/>
    <property type="match status" value="1"/>
</dbReference>
<gene>
    <name evidence="2" type="ORF">TanjilG_12644</name>
</gene>
<evidence type="ECO:0000256" key="1">
    <source>
        <dbReference type="SAM" id="MobiDB-lite"/>
    </source>
</evidence>
<dbReference type="InterPro" id="IPR037472">
    <property type="entry name" value="MBD8"/>
</dbReference>
<dbReference type="STRING" id="3871.A0A4P1QYU6"/>
<protein>
    <recommendedName>
        <fullName evidence="4">MBD domain-containing protein</fullName>
    </recommendedName>
</protein>
<dbReference type="Proteomes" id="UP000188354">
    <property type="component" value="Chromosome LG14"/>
</dbReference>
<dbReference type="PANTHER" id="PTHR37701">
    <property type="entry name" value="METHYL-CPG-BINDING DOMAIN-CONTAINING PROTEIN 8"/>
    <property type="match status" value="1"/>
</dbReference>
<evidence type="ECO:0000313" key="3">
    <source>
        <dbReference type="Proteomes" id="UP000188354"/>
    </source>
</evidence>
<proteinExistence type="predicted"/>
<feature type="compositionally biased region" description="Polar residues" evidence="1">
    <location>
        <begin position="552"/>
        <end position="561"/>
    </location>
</feature>
<organism evidence="2 3">
    <name type="scientific">Lupinus angustifolius</name>
    <name type="common">Narrow-leaved blue lupine</name>
    <dbReference type="NCBI Taxonomy" id="3871"/>
    <lineage>
        <taxon>Eukaryota</taxon>
        <taxon>Viridiplantae</taxon>
        <taxon>Streptophyta</taxon>
        <taxon>Embryophyta</taxon>
        <taxon>Tracheophyta</taxon>
        <taxon>Spermatophyta</taxon>
        <taxon>Magnoliopsida</taxon>
        <taxon>eudicotyledons</taxon>
        <taxon>Gunneridae</taxon>
        <taxon>Pentapetalae</taxon>
        <taxon>rosids</taxon>
        <taxon>fabids</taxon>
        <taxon>Fabales</taxon>
        <taxon>Fabaceae</taxon>
        <taxon>Papilionoideae</taxon>
        <taxon>50 kb inversion clade</taxon>
        <taxon>genistoids sensu lato</taxon>
        <taxon>core genistoids</taxon>
        <taxon>Genisteae</taxon>
        <taxon>Lupinus</taxon>
    </lineage>
</organism>
<accession>A0A4P1QYU6</accession>